<comment type="caution">
    <text evidence="2">The sequence shown here is derived from an EMBL/GenBank/DDBJ whole genome shotgun (WGS) entry which is preliminary data.</text>
</comment>
<feature type="chain" id="PRO_5045098473" evidence="1">
    <location>
        <begin position="25"/>
        <end position="186"/>
    </location>
</feature>
<evidence type="ECO:0000256" key="1">
    <source>
        <dbReference type="SAM" id="SignalP"/>
    </source>
</evidence>
<dbReference type="RefSeq" id="WP_418159755.1">
    <property type="nucleotide sequence ID" value="NZ_JBBLZC010000011.1"/>
</dbReference>
<gene>
    <name evidence="2" type="ORF">U1T56_12145</name>
</gene>
<keyword evidence="3" id="KW-1185">Reference proteome</keyword>
<organism evidence="2 3">
    <name type="scientific">Benzoatithermus flavus</name>
    <dbReference type="NCBI Taxonomy" id="3108223"/>
    <lineage>
        <taxon>Bacteria</taxon>
        <taxon>Pseudomonadati</taxon>
        <taxon>Pseudomonadota</taxon>
        <taxon>Alphaproteobacteria</taxon>
        <taxon>Geminicoccales</taxon>
        <taxon>Geminicoccaceae</taxon>
        <taxon>Benzoatithermus</taxon>
    </lineage>
</organism>
<sequence length="186" mass="18243">MSRSKAIAGLALTLAALAPALAHARGGSDDGGHIVAIPAAACIEIAADPADGGRTTLGGAIALQGRPGGVSSVALRCPLALDRGGASGDDRLAGLEVHYLDGDGPGADARVGVSLVRTALAPAAADGFAETVVCSWSSASSGAMAPARATIPCASPATDAFYHVDVLLTVQPGPQRAAFVGLKVIR</sequence>
<evidence type="ECO:0000313" key="2">
    <source>
        <dbReference type="EMBL" id="MEK0083904.1"/>
    </source>
</evidence>
<reference evidence="2 3" key="1">
    <citation type="submission" date="2024-01" db="EMBL/GenBank/DDBJ databases">
        <title>Multi-omics insights into the function and evolution of sodium benzoate biodegradation pathways in Benzoatithermus flavus gen. nov., sp. nov. from hot spring.</title>
        <authorList>
            <person name="Hu C.-J."/>
            <person name="Li W.-J."/>
        </authorList>
    </citation>
    <scope>NUCLEOTIDE SEQUENCE [LARGE SCALE GENOMIC DNA]</scope>
    <source>
        <strain evidence="2 3">SYSU G07066</strain>
    </source>
</reference>
<keyword evidence="1" id="KW-0732">Signal</keyword>
<dbReference type="Proteomes" id="UP001375743">
    <property type="component" value="Unassembled WGS sequence"/>
</dbReference>
<evidence type="ECO:0000313" key="3">
    <source>
        <dbReference type="Proteomes" id="UP001375743"/>
    </source>
</evidence>
<protein>
    <submittedName>
        <fullName evidence="2">Uncharacterized protein</fullName>
    </submittedName>
</protein>
<proteinExistence type="predicted"/>
<name>A0ABU8XS76_9PROT</name>
<feature type="signal peptide" evidence="1">
    <location>
        <begin position="1"/>
        <end position="24"/>
    </location>
</feature>
<dbReference type="EMBL" id="JBBLZC010000011">
    <property type="protein sequence ID" value="MEK0083904.1"/>
    <property type="molecule type" value="Genomic_DNA"/>
</dbReference>
<accession>A0ABU8XS76</accession>